<reference evidence="3 4" key="1">
    <citation type="submission" date="2014-10" db="EMBL/GenBank/DDBJ databases">
        <title>Draft genome of the hookworm Ancylostoma caninum.</title>
        <authorList>
            <person name="Mitreva M."/>
        </authorList>
    </citation>
    <scope>NUCLEOTIDE SEQUENCE [LARGE SCALE GENOMIC DNA]</scope>
    <source>
        <strain evidence="3 4">Baltimore</strain>
    </source>
</reference>
<organism evidence="3 4">
    <name type="scientific">Ancylostoma caninum</name>
    <name type="common">Dog hookworm</name>
    <dbReference type="NCBI Taxonomy" id="29170"/>
    <lineage>
        <taxon>Eukaryota</taxon>
        <taxon>Metazoa</taxon>
        <taxon>Ecdysozoa</taxon>
        <taxon>Nematoda</taxon>
        <taxon>Chromadorea</taxon>
        <taxon>Rhabditida</taxon>
        <taxon>Rhabditina</taxon>
        <taxon>Rhabditomorpha</taxon>
        <taxon>Strongyloidea</taxon>
        <taxon>Ancylostomatidae</taxon>
        <taxon>Ancylostomatinae</taxon>
        <taxon>Ancylostoma</taxon>
    </lineage>
</organism>
<dbReference type="Proteomes" id="UP000252519">
    <property type="component" value="Unassembled WGS sequence"/>
</dbReference>
<evidence type="ECO:0000256" key="1">
    <source>
        <dbReference type="SAM" id="MobiDB-lite"/>
    </source>
</evidence>
<keyword evidence="4" id="KW-1185">Reference proteome</keyword>
<dbReference type="AlphaFoldDB" id="A0A368FJE8"/>
<sequence>MYWVILETICTLALIFISVIKCSDGKKGEERRSAGGPPTPSEGPKSAKIERSEDHRTQKSNDLKPPAPADKAAKSNIISKSNMPDDGYEACPDLNSKQLAKIAAET</sequence>
<feature type="chain" id="PRO_5016944416" evidence="2">
    <location>
        <begin position="26"/>
        <end position="106"/>
    </location>
</feature>
<proteinExistence type="predicted"/>
<feature type="region of interest" description="Disordered" evidence="1">
    <location>
        <begin position="24"/>
        <end position="92"/>
    </location>
</feature>
<name>A0A368FJE8_ANCCA</name>
<protein>
    <submittedName>
        <fullName evidence="3">Uncharacterized protein</fullName>
    </submittedName>
</protein>
<dbReference type="EMBL" id="JOJR01001139">
    <property type="protein sequence ID" value="RCN32192.1"/>
    <property type="molecule type" value="Genomic_DNA"/>
</dbReference>
<feature type="compositionally biased region" description="Basic and acidic residues" evidence="1">
    <location>
        <begin position="45"/>
        <end position="62"/>
    </location>
</feature>
<feature type="compositionally biased region" description="Basic and acidic residues" evidence="1">
    <location>
        <begin position="24"/>
        <end position="33"/>
    </location>
</feature>
<comment type="caution">
    <text evidence="3">The sequence shown here is derived from an EMBL/GenBank/DDBJ whole genome shotgun (WGS) entry which is preliminary data.</text>
</comment>
<dbReference type="OrthoDB" id="5837062at2759"/>
<accession>A0A368FJE8</accession>
<feature type="signal peptide" evidence="2">
    <location>
        <begin position="1"/>
        <end position="25"/>
    </location>
</feature>
<evidence type="ECO:0000256" key="2">
    <source>
        <dbReference type="SAM" id="SignalP"/>
    </source>
</evidence>
<gene>
    <name evidence="3" type="ORF">ANCCAN_22005</name>
</gene>
<keyword evidence="2" id="KW-0732">Signal</keyword>
<evidence type="ECO:0000313" key="4">
    <source>
        <dbReference type="Proteomes" id="UP000252519"/>
    </source>
</evidence>
<evidence type="ECO:0000313" key="3">
    <source>
        <dbReference type="EMBL" id="RCN32192.1"/>
    </source>
</evidence>